<evidence type="ECO:0000313" key="1">
    <source>
        <dbReference type="EMBL" id="PSR83421.1"/>
    </source>
</evidence>
<keyword evidence="2" id="KW-1185">Reference proteome</keyword>
<protein>
    <submittedName>
        <fullName evidence="1">Uncharacterized protein</fullName>
    </submittedName>
</protein>
<dbReference type="InParanoid" id="A0A2T3A5V4"/>
<evidence type="ECO:0000313" key="2">
    <source>
        <dbReference type="Proteomes" id="UP000241462"/>
    </source>
</evidence>
<organism evidence="1 2">
    <name type="scientific">Coniella lustricola</name>
    <dbReference type="NCBI Taxonomy" id="2025994"/>
    <lineage>
        <taxon>Eukaryota</taxon>
        <taxon>Fungi</taxon>
        <taxon>Dikarya</taxon>
        <taxon>Ascomycota</taxon>
        <taxon>Pezizomycotina</taxon>
        <taxon>Sordariomycetes</taxon>
        <taxon>Sordariomycetidae</taxon>
        <taxon>Diaporthales</taxon>
        <taxon>Schizoparmaceae</taxon>
        <taxon>Coniella</taxon>
    </lineage>
</organism>
<name>A0A2T3A5V4_9PEZI</name>
<dbReference type="Proteomes" id="UP000241462">
    <property type="component" value="Unassembled WGS sequence"/>
</dbReference>
<reference evidence="1 2" key="1">
    <citation type="journal article" date="2018" name="Mycol. Prog.">
        <title>Coniella lustricola, a new species from submerged detritus.</title>
        <authorList>
            <person name="Raudabaugh D.B."/>
            <person name="Iturriaga T."/>
            <person name="Carver A."/>
            <person name="Mondo S."/>
            <person name="Pangilinan J."/>
            <person name="Lipzen A."/>
            <person name="He G."/>
            <person name="Amirebrahimi M."/>
            <person name="Grigoriev I.V."/>
            <person name="Miller A.N."/>
        </authorList>
    </citation>
    <scope>NUCLEOTIDE SEQUENCE [LARGE SCALE GENOMIC DNA]</scope>
    <source>
        <strain evidence="1 2">B22-T-1</strain>
    </source>
</reference>
<gene>
    <name evidence="1" type="ORF">BD289DRAFT_282866</name>
</gene>
<dbReference type="EMBL" id="KZ678460">
    <property type="protein sequence ID" value="PSR83421.1"/>
    <property type="molecule type" value="Genomic_DNA"/>
</dbReference>
<dbReference type="AlphaFoldDB" id="A0A2T3A5V4"/>
<sequence>MADLRTPRFLGGVDRTPRRYGAARHKAELKRPASTRTCVKGWWMLAPWRSMKDNKKQPFGSGCTTPLTATLQRKRQVHGVDSSVSLTRSAEDGQTRCWVSLFKSIYYSEPCSEFVGDTPCWREEKEKKKKKNPRLKPYDSTQEAMKARWLETVAAPSPASAFLFSAPALCPRREISACASPLS</sequence>
<accession>A0A2T3A5V4</accession>
<proteinExistence type="predicted"/>